<dbReference type="PROSITE" id="PS50932">
    <property type="entry name" value="HTH_LACI_2"/>
    <property type="match status" value="1"/>
</dbReference>
<dbReference type="SUPFAM" id="SSF47413">
    <property type="entry name" value="lambda repressor-like DNA-binding domains"/>
    <property type="match status" value="1"/>
</dbReference>
<dbReference type="Pfam" id="PF00356">
    <property type="entry name" value="LacI"/>
    <property type="match status" value="1"/>
</dbReference>
<dbReference type="SMART" id="SM00354">
    <property type="entry name" value="HTH_LACI"/>
    <property type="match status" value="1"/>
</dbReference>
<dbReference type="PANTHER" id="PTHR30146:SF149">
    <property type="entry name" value="HTH-TYPE TRANSCRIPTIONAL REGULATOR EBGR"/>
    <property type="match status" value="1"/>
</dbReference>
<evidence type="ECO:0000256" key="2">
    <source>
        <dbReference type="ARBA" id="ARBA00023125"/>
    </source>
</evidence>
<dbReference type="Pfam" id="PF13377">
    <property type="entry name" value="Peripla_BP_3"/>
    <property type="match status" value="1"/>
</dbReference>
<dbReference type="Gene3D" id="1.10.260.40">
    <property type="entry name" value="lambda repressor-like DNA-binding domains"/>
    <property type="match status" value="1"/>
</dbReference>
<dbReference type="InterPro" id="IPR000843">
    <property type="entry name" value="HTH_LacI"/>
</dbReference>
<gene>
    <name evidence="5" type="ORF">FC48_GL000262</name>
</gene>
<proteinExistence type="predicted"/>
<dbReference type="GO" id="GO:0000976">
    <property type="term" value="F:transcription cis-regulatory region binding"/>
    <property type="evidence" value="ECO:0007669"/>
    <property type="project" value="TreeGrafter"/>
</dbReference>
<evidence type="ECO:0000313" key="6">
    <source>
        <dbReference type="Proteomes" id="UP000051612"/>
    </source>
</evidence>
<dbReference type="SUPFAM" id="SSF53822">
    <property type="entry name" value="Periplasmic binding protein-like I"/>
    <property type="match status" value="1"/>
</dbReference>
<dbReference type="InterPro" id="IPR028082">
    <property type="entry name" value="Peripla_BP_I"/>
</dbReference>
<organism evidence="5 6">
    <name type="scientific">Ligilactobacillus murinus DSM 20452 = NBRC 14221</name>
    <dbReference type="NCBI Taxonomy" id="1423772"/>
    <lineage>
        <taxon>Bacteria</taxon>
        <taxon>Bacillati</taxon>
        <taxon>Bacillota</taxon>
        <taxon>Bacilli</taxon>
        <taxon>Lactobacillales</taxon>
        <taxon>Lactobacillaceae</taxon>
        <taxon>Ligilactobacillus</taxon>
    </lineage>
</organism>
<dbReference type="GO" id="GO:0003700">
    <property type="term" value="F:DNA-binding transcription factor activity"/>
    <property type="evidence" value="ECO:0007669"/>
    <property type="project" value="TreeGrafter"/>
</dbReference>
<dbReference type="AlphaFoldDB" id="A0A0R2BED5"/>
<keyword evidence="3" id="KW-0804">Transcription</keyword>
<dbReference type="EMBL" id="AYYN01000083">
    <property type="protein sequence ID" value="KRM74793.1"/>
    <property type="molecule type" value="Genomic_DNA"/>
</dbReference>
<dbReference type="RefSeq" id="WP_004050011.1">
    <property type="nucleotide sequence ID" value="NZ_AYYN01000083.1"/>
</dbReference>
<dbReference type="InterPro" id="IPR046335">
    <property type="entry name" value="LacI/GalR-like_sensor"/>
</dbReference>
<dbReference type="InterPro" id="IPR010982">
    <property type="entry name" value="Lambda_DNA-bd_dom_sf"/>
</dbReference>
<feature type="domain" description="HTH lacI-type" evidence="4">
    <location>
        <begin position="2"/>
        <end position="47"/>
    </location>
</feature>
<sequence>MVTIKQIAEESGFSQATVSRLLNEDPTLSVSPATKNKILTVANKLGYGKRQNKFLISRKIALLTSFTAEEELQDVYFNTLKELILKQSKNANLEIDIFHDLDHLIAKGKNYEGFIGIGADDLSSEKLAKLHEVTPLGIFLDINPYPDKFDSVQPDLSQTILDALDLLQRAGKKRIGFIGGVGSIMGQHNYRQDPRAFAFENWAKRLNIFNEKDYFVGGSFTTSNGYELGKKVITNLGTDLPDAFIVASDALAIGVLQAFNEAGIRLPQDTAIISINNIEVSQYVSPPLTTYSIDQKELCQTAINLLCDALERPDRAKIHAFVNTELVIRKSFTL</sequence>
<reference evidence="5 6" key="1">
    <citation type="journal article" date="2015" name="Genome Announc.">
        <title>Expanding the biotechnology potential of lactobacilli through comparative genomics of 213 strains and associated genera.</title>
        <authorList>
            <person name="Sun Z."/>
            <person name="Harris H.M."/>
            <person name="McCann A."/>
            <person name="Guo C."/>
            <person name="Argimon S."/>
            <person name="Zhang W."/>
            <person name="Yang X."/>
            <person name="Jeffery I.B."/>
            <person name="Cooney J.C."/>
            <person name="Kagawa T.F."/>
            <person name="Liu W."/>
            <person name="Song Y."/>
            <person name="Salvetti E."/>
            <person name="Wrobel A."/>
            <person name="Rasinkangas P."/>
            <person name="Parkhill J."/>
            <person name="Rea M.C."/>
            <person name="O'Sullivan O."/>
            <person name="Ritari J."/>
            <person name="Douillard F.P."/>
            <person name="Paul Ross R."/>
            <person name="Yang R."/>
            <person name="Briner A.E."/>
            <person name="Felis G.E."/>
            <person name="de Vos W.M."/>
            <person name="Barrangou R."/>
            <person name="Klaenhammer T.R."/>
            <person name="Caufield P.W."/>
            <person name="Cui Y."/>
            <person name="Zhang H."/>
            <person name="O'Toole P.W."/>
        </authorList>
    </citation>
    <scope>NUCLEOTIDE SEQUENCE [LARGE SCALE GENOMIC DNA]</scope>
    <source>
        <strain evidence="5 6">DSM 20452</strain>
    </source>
</reference>
<dbReference type="PATRIC" id="fig|1423772.3.peg.288"/>
<evidence type="ECO:0000259" key="4">
    <source>
        <dbReference type="PROSITE" id="PS50932"/>
    </source>
</evidence>
<dbReference type="CDD" id="cd01392">
    <property type="entry name" value="HTH_LacI"/>
    <property type="match status" value="1"/>
</dbReference>
<evidence type="ECO:0000256" key="1">
    <source>
        <dbReference type="ARBA" id="ARBA00023015"/>
    </source>
</evidence>
<keyword evidence="2" id="KW-0238">DNA-binding</keyword>
<keyword evidence="1" id="KW-0805">Transcription regulation</keyword>
<name>A0A0R2BED5_9LACO</name>
<accession>A0A0R2BED5</accession>
<dbReference type="PANTHER" id="PTHR30146">
    <property type="entry name" value="LACI-RELATED TRANSCRIPTIONAL REPRESSOR"/>
    <property type="match status" value="1"/>
</dbReference>
<evidence type="ECO:0000313" key="5">
    <source>
        <dbReference type="EMBL" id="KRM74793.1"/>
    </source>
</evidence>
<dbReference type="Proteomes" id="UP000051612">
    <property type="component" value="Unassembled WGS sequence"/>
</dbReference>
<dbReference type="CDD" id="cd01544">
    <property type="entry name" value="PBP1_GalR"/>
    <property type="match status" value="1"/>
</dbReference>
<protein>
    <submittedName>
        <fullName evidence="5">LacI-type transcriptional regulator</fullName>
    </submittedName>
</protein>
<dbReference type="Gene3D" id="3.40.50.2300">
    <property type="match status" value="1"/>
</dbReference>
<comment type="caution">
    <text evidence="5">The sequence shown here is derived from an EMBL/GenBank/DDBJ whole genome shotgun (WGS) entry which is preliminary data.</text>
</comment>
<evidence type="ECO:0000256" key="3">
    <source>
        <dbReference type="ARBA" id="ARBA00023163"/>
    </source>
</evidence>